<dbReference type="PANTHER" id="PTHR13633">
    <property type="entry name" value="MITOCHONDRIAL TRANSCRIPTION RESCUE FACTOR 1"/>
    <property type="match status" value="1"/>
</dbReference>
<dbReference type="PANTHER" id="PTHR13633:SF3">
    <property type="entry name" value="MITOCHONDRIAL TRANSCRIPTION RESCUE FACTOR 1"/>
    <property type="match status" value="1"/>
</dbReference>
<evidence type="ECO:0000313" key="4">
    <source>
        <dbReference type="Proteomes" id="UP000037267"/>
    </source>
</evidence>
<evidence type="ECO:0000313" key="3">
    <source>
        <dbReference type="EMBL" id="KNF08723.1"/>
    </source>
</evidence>
<dbReference type="OrthoDB" id="9812787at2"/>
<name>A0A0L0WB46_GOTPU</name>
<dbReference type="Gene3D" id="3.30.1370.160">
    <property type="match status" value="1"/>
</dbReference>
<keyword evidence="4" id="KW-1185">Reference proteome</keyword>
<dbReference type="InterPro" id="IPR012677">
    <property type="entry name" value="Nucleotide-bd_a/b_plait_sf"/>
</dbReference>
<organism evidence="3 4">
    <name type="scientific">Gottschalkia purinilytica</name>
    <name type="common">Clostridium purinilyticum</name>
    <dbReference type="NCBI Taxonomy" id="1503"/>
    <lineage>
        <taxon>Bacteria</taxon>
        <taxon>Bacillati</taxon>
        <taxon>Bacillota</taxon>
        <taxon>Tissierellia</taxon>
        <taxon>Tissierellales</taxon>
        <taxon>Gottschalkiaceae</taxon>
        <taxon>Gottschalkia</taxon>
    </lineage>
</organism>
<feature type="domain" description="RNA-binding S4" evidence="2">
    <location>
        <begin position="186"/>
        <end position="248"/>
    </location>
</feature>
<dbReference type="InterPro" id="IPR002942">
    <property type="entry name" value="S4_RNA-bd"/>
</dbReference>
<dbReference type="AlphaFoldDB" id="A0A0L0WB46"/>
<dbReference type="InterPro" id="IPR036986">
    <property type="entry name" value="S4_RNA-bd_sf"/>
</dbReference>
<dbReference type="InterPro" id="IPR040591">
    <property type="entry name" value="RqcP2_RBD"/>
</dbReference>
<dbReference type="SMART" id="SM00363">
    <property type="entry name" value="S4"/>
    <property type="match status" value="1"/>
</dbReference>
<comment type="caution">
    <text evidence="3">The sequence shown here is derived from an EMBL/GenBank/DDBJ whole genome shotgun (WGS) entry which is preliminary data.</text>
</comment>
<keyword evidence="1" id="KW-0694">RNA-binding</keyword>
<accession>A0A0L0WB46</accession>
<reference evidence="4" key="1">
    <citation type="submission" date="2015-07" db="EMBL/GenBank/DDBJ databases">
        <title>Draft genome sequence of the purine-degrading Gottschalkia purinilyticum DSM 1384 (formerly Clostridium purinilyticum).</title>
        <authorList>
            <person name="Poehlein A."/>
            <person name="Schiel-Bengelsdorf B."/>
            <person name="Bengelsdorf F.R."/>
            <person name="Daniel R."/>
            <person name="Duerre P."/>
        </authorList>
    </citation>
    <scope>NUCLEOTIDE SEQUENCE [LARGE SCALE GENOMIC DNA]</scope>
    <source>
        <strain evidence="4">DSM 1384</strain>
    </source>
</reference>
<dbReference type="Pfam" id="PF17774">
    <property type="entry name" value="YlmH_RBD"/>
    <property type="match status" value="1"/>
</dbReference>
<proteinExistence type="predicted"/>
<dbReference type="GO" id="GO:0003723">
    <property type="term" value="F:RNA binding"/>
    <property type="evidence" value="ECO:0007669"/>
    <property type="project" value="UniProtKB-KW"/>
</dbReference>
<dbReference type="CDD" id="cd00165">
    <property type="entry name" value="S4"/>
    <property type="match status" value="1"/>
</dbReference>
<dbReference type="PROSITE" id="PS50889">
    <property type="entry name" value="S4"/>
    <property type="match status" value="1"/>
</dbReference>
<protein>
    <submittedName>
        <fullName evidence="3">Putative RNA-binding protein YlmH</fullName>
    </submittedName>
</protein>
<gene>
    <name evidence="3" type="primary">ylmH</name>
    <name evidence="3" type="ORF">CLPU_5c00300</name>
</gene>
<dbReference type="RefSeq" id="WP_050354826.1">
    <property type="nucleotide sequence ID" value="NZ_LGSS01000005.1"/>
</dbReference>
<dbReference type="Proteomes" id="UP000037267">
    <property type="component" value="Unassembled WGS sequence"/>
</dbReference>
<dbReference type="Pfam" id="PF01479">
    <property type="entry name" value="S4"/>
    <property type="match status" value="1"/>
</dbReference>
<evidence type="ECO:0000259" key="2">
    <source>
        <dbReference type="SMART" id="SM00363"/>
    </source>
</evidence>
<dbReference type="SUPFAM" id="SSF55174">
    <property type="entry name" value="Alpha-L RNA-binding motif"/>
    <property type="match status" value="1"/>
</dbReference>
<evidence type="ECO:0000256" key="1">
    <source>
        <dbReference type="PROSITE-ProRule" id="PRU00182"/>
    </source>
</evidence>
<dbReference type="PATRIC" id="fig|1503.3.peg.2552"/>
<dbReference type="EMBL" id="LGSS01000005">
    <property type="protein sequence ID" value="KNF08723.1"/>
    <property type="molecule type" value="Genomic_DNA"/>
</dbReference>
<dbReference type="STRING" id="1503.CLPU_5c00300"/>
<dbReference type="Gene3D" id="3.30.70.330">
    <property type="match status" value="1"/>
</dbReference>
<sequence length="262" mass="30212">MIIDKVKYIEHIQDKTQHLPMRKIVDKVERVLKYHEVECTDFLDPYQVRLSHSILNRFDVNFYEEGGINSAERKSLVIFPEYMTKDTIEIPIKALKISGNFKFTDLTHRDYLGAILGLGIKREKVGDILIHEDFSQVIVHEDLVDYILYNLKYIGKEPVKIDEIKLDSVIEINQEYKEINITIASPRLDAFISEVCNLSRSKSLLAITQGKVKVNWQPITNSSYKVGEGDTISIRGFGRIKIAKDLGITKKGRDKMTIRILK</sequence>
<dbReference type="Gene3D" id="3.10.290.10">
    <property type="entry name" value="RNA-binding S4 domain"/>
    <property type="match status" value="1"/>
</dbReference>